<protein>
    <recommendedName>
        <fullName evidence="8">Threonine/serine exporter-like N-terminal domain-containing protein</fullName>
    </recommendedName>
</protein>
<keyword evidence="5 7" id="KW-0472">Membrane</keyword>
<dbReference type="PANTHER" id="PTHR34390">
    <property type="entry name" value="UPF0442 PROTEIN YJJB-RELATED"/>
    <property type="match status" value="1"/>
</dbReference>
<dbReference type="RefSeq" id="WP_050739132.1">
    <property type="nucleotide sequence ID" value="NZ_LGYO01000008.1"/>
</dbReference>
<feature type="transmembrane region" description="Helical" evidence="7">
    <location>
        <begin position="113"/>
        <end position="131"/>
    </location>
</feature>
<evidence type="ECO:0000256" key="5">
    <source>
        <dbReference type="ARBA" id="ARBA00023136"/>
    </source>
</evidence>
<evidence type="ECO:0000256" key="3">
    <source>
        <dbReference type="ARBA" id="ARBA00022692"/>
    </source>
</evidence>
<gene>
    <name evidence="9" type="ORF">AKG39_04330</name>
</gene>
<evidence type="ECO:0000313" key="10">
    <source>
        <dbReference type="Proteomes" id="UP000036873"/>
    </source>
</evidence>
<dbReference type="InterPro" id="IPR010619">
    <property type="entry name" value="ThrE-like_N"/>
</dbReference>
<feature type="transmembrane region" description="Helical" evidence="7">
    <location>
        <begin position="193"/>
        <end position="209"/>
    </location>
</feature>
<evidence type="ECO:0000256" key="2">
    <source>
        <dbReference type="ARBA" id="ARBA00022475"/>
    </source>
</evidence>
<dbReference type="InterPro" id="IPR050539">
    <property type="entry name" value="ThrE_Dicarb/AminoAcid_Exp"/>
</dbReference>
<keyword evidence="10" id="KW-1185">Reference proteome</keyword>
<evidence type="ECO:0000256" key="7">
    <source>
        <dbReference type="SAM" id="Phobius"/>
    </source>
</evidence>
<dbReference type="Proteomes" id="UP000036873">
    <property type="component" value="Unassembled WGS sequence"/>
</dbReference>
<keyword evidence="2" id="KW-1003">Cell membrane</keyword>
<dbReference type="PANTHER" id="PTHR34390:SF2">
    <property type="entry name" value="SUCCINATE TRANSPORTER SUBUNIT YJJP-RELATED"/>
    <property type="match status" value="1"/>
</dbReference>
<evidence type="ECO:0000256" key="6">
    <source>
        <dbReference type="ARBA" id="ARBA00034125"/>
    </source>
</evidence>
<dbReference type="GO" id="GO:0022857">
    <property type="term" value="F:transmembrane transporter activity"/>
    <property type="evidence" value="ECO:0007669"/>
    <property type="project" value="InterPro"/>
</dbReference>
<comment type="subcellular location">
    <subcellularLocation>
        <location evidence="1">Cell membrane</location>
        <topology evidence="1">Multi-pass membrane protein</topology>
    </subcellularLocation>
</comment>
<evidence type="ECO:0000259" key="8">
    <source>
        <dbReference type="Pfam" id="PF06738"/>
    </source>
</evidence>
<dbReference type="EMBL" id="LGYO01000008">
    <property type="protein sequence ID" value="KNZ42951.1"/>
    <property type="molecule type" value="Genomic_DNA"/>
</dbReference>
<dbReference type="OrthoDB" id="9813917at2"/>
<evidence type="ECO:0000256" key="1">
    <source>
        <dbReference type="ARBA" id="ARBA00004651"/>
    </source>
</evidence>
<name>A0A0L6U368_9FIRM</name>
<keyword evidence="4 7" id="KW-1133">Transmembrane helix</keyword>
<evidence type="ECO:0000313" key="9">
    <source>
        <dbReference type="EMBL" id="KNZ42951.1"/>
    </source>
</evidence>
<accession>A0A0L6U368</accession>
<dbReference type="STRING" id="52689.AKG39_04330"/>
<organism evidence="9 10">
    <name type="scientific">Acetobacterium bakii</name>
    <dbReference type="NCBI Taxonomy" id="52689"/>
    <lineage>
        <taxon>Bacteria</taxon>
        <taxon>Bacillati</taxon>
        <taxon>Bacillota</taxon>
        <taxon>Clostridia</taxon>
        <taxon>Eubacteriales</taxon>
        <taxon>Eubacteriaceae</taxon>
        <taxon>Acetobacterium</taxon>
    </lineage>
</organism>
<dbReference type="GO" id="GO:0005886">
    <property type="term" value="C:plasma membrane"/>
    <property type="evidence" value="ECO:0007669"/>
    <property type="project" value="UniProtKB-SubCell"/>
</dbReference>
<reference evidence="10" key="1">
    <citation type="submission" date="2015-07" db="EMBL/GenBank/DDBJ databases">
        <title>Draft genome sequence of Acetobacterium bakii DSM 8293, a potential psychrophilic chemical producer through syngas fermentation.</title>
        <authorList>
            <person name="Song Y."/>
            <person name="Hwang S."/>
            <person name="Cho B.-K."/>
        </authorList>
    </citation>
    <scope>NUCLEOTIDE SEQUENCE [LARGE SCALE GENOMIC DNA]</scope>
    <source>
        <strain evidence="10">DSM 8239</strain>
    </source>
</reference>
<feature type="transmembrane region" description="Helical" evidence="7">
    <location>
        <begin position="230"/>
        <end position="251"/>
    </location>
</feature>
<sequence length="254" mass="27216">MTGAQLSHIAMEIGVVLLSNGAETYRVEESMQRICMAMGARNAEIFVVPTTIIMGITLANGDHMTRTHRIHKRGIDLMKVEYINSLSRQVCYEDLSYDDVLTELHRINSAPPYPYFLQVLALGFVSLMFTLFFGGNFQASCIGLVIGIGIKLQMDVMTRFETNIFFINIVGGFIAATIALGATGLGLTSQMDAIIIGSIMTLVPGLAITNSIRDIIAGDYLSGLTKGIEALLIGTGIATGVGIPLGLLSAFGGM</sequence>
<feature type="domain" description="Threonine/serine exporter-like N-terminal" evidence="8">
    <location>
        <begin position="8"/>
        <end position="246"/>
    </location>
</feature>
<evidence type="ECO:0000256" key="4">
    <source>
        <dbReference type="ARBA" id="ARBA00022989"/>
    </source>
</evidence>
<comment type="caution">
    <text evidence="9">The sequence shown here is derived from an EMBL/GenBank/DDBJ whole genome shotgun (WGS) entry which is preliminary data.</text>
</comment>
<dbReference type="Pfam" id="PF06738">
    <property type="entry name" value="ThrE"/>
    <property type="match status" value="1"/>
</dbReference>
<keyword evidence="3 7" id="KW-0812">Transmembrane</keyword>
<comment type="similarity">
    <text evidence="6">Belongs to the ThrE exporter (TC 2.A.79) family.</text>
</comment>
<feature type="transmembrane region" description="Helical" evidence="7">
    <location>
        <begin position="166"/>
        <end position="187"/>
    </location>
</feature>
<dbReference type="AlphaFoldDB" id="A0A0L6U368"/>
<proteinExistence type="inferred from homology"/>
<dbReference type="GO" id="GO:0015744">
    <property type="term" value="P:succinate transport"/>
    <property type="evidence" value="ECO:0007669"/>
    <property type="project" value="TreeGrafter"/>
</dbReference>